<feature type="transmembrane region" description="Helical" evidence="1">
    <location>
        <begin position="111"/>
        <end position="127"/>
    </location>
</feature>
<dbReference type="Proteomes" id="UP001642409">
    <property type="component" value="Unassembled WGS sequence"/>
</dbReference>
<feature type="transmembrane region" description="Helical" evidence="1">
    <location>
        <begin position="44"/>
        <end position="64"/>
    </location>
</feature>
<keyword evidence="1" id="KW-0812">Transmembrane</keyword>
<reference evidence="2" key="1">
    <citation type="submission" date="2023-06" db="EMBL/GenBank/DDBJ databases">
        <authorList>
            <person name="Kurt Z."/>
        </authorList>
    </citation>
    <scope>NUCLEOTIDE SEQUENCE</scope>
</reference>
<dbReference type="EMBL" id="CAXDID020000412">
    <property type="protein sequence ID" value="CAL6088919.1"/>
    <property type="molecule type" value="Genomic_DNA"/>
</dbReference>
<organism evidence="2">
    <name type="scientific">Hexamita inflata</name>
    <dbReference type="NCBI Taxonomy" id="28002"/>
    <lineage>
        <taxon>Eukaryota</taxon>
        <taxon>Metamonada</taxon>
        <taxon>Diplomonadida</taxon>
        <taxon>Hexamitidae</taxon>
        <taxon>Hexamitinae</taxon>
        <taxon>Hexamita</taxon>
    </lineage>
</organism>
<reference evidence="3 4" key="2">
    <citation type="submission" date="2024-07" db="EMBL/GenBank/DDBJ databases">
        <authorList>
            <person name="Akdeniz Z."/>
        </authorList>
    </citation>
    <scope>NUCLEOTIDE SEQUENCE [LARGE SCALE GENOMIC DNA]</scope>
</reference>
<keyword evidence="1" id="KW-1133">Transmembrane helix</keyword>
<dbReference type="EMBL" id="CATOUU010001151">
    <property type="protein sequence ID" value="CAI9974617.1"/>
    <property type="molecule type" value="Genomic_DNA"/>
</dbReference>
<protein>
    <submittedName>
        <fullName evidence="3">Hypothetical_protein</fullName>
    </submittedName>
</protein>
<gene>
    <name evidence="2" type="ORF">HINF_LOCUS62262</name>
    <name evidence="3" type="ORF">HINF_LOCUS64404</name>
</gene>
<keyword evidence="4" id="KW-1185">Reference proteome</keyword>
<evidence type="ECO:0000313" key="4">
    <source>
        <dbReference type="Proteomes" id="UP001642409"/>
    </source>
</evidence>
<keyword evidence="1" id="KW-0472">Membrane</keyword>
<dbReference type="AlphaFoldDB" id="A0AA86RDZ3"/>
<sequence>MKDKRLFSSVLHILVNASLLLFVDAYVIICACDISRHPCSTQNYMNATISLAVCLCFAVVISIVKGVLDCVMKCQKPTTVQKWQNVFHVVSFVAISSALVVLLFVQSVAGMIVLMLLLNIVQVSYGFQNIKRRQRLYSTLEEQSLVEVNK</sequence>
<proteinExistence type="predicted"/>
<evidence type="ECO:0000256" key="1">
    <source>
        <dbReference type="SAM" id="Phobius"/>
    </source>
</evidence>
<feature type="transmembrane region" description="Helical" evidence="1">
    <location>
        <begin position="7"/>
        <end position="29"/>
    </location>
</feature>
<evidence type="ECO:0000313" key="2">
    <source>
        <dbReference type="EMBL" id="CAI9974617.1"/>
    </source>
</evidence>
<feature type="transmembrane region" description="Helical" evidence="1">
    <location>
        <begin position="85"/>
        <end position="105"/>
    </location>
</feature>
<comment type="caution">
    <text evidence="2">The sequence shown here is derived from an EMBL/GenBank/DDBJ whole genome shotgun (WGS) entry which is preliminary data.</text>
</comment>
<name>A0AA86RDZ3_9EUKA</name>
<accession>A0AA86RDZ3</accession>
<evidence type="ECO:0000313" key="3">
    <source>
        <dbReference type="EMBL" id="CAL6088919.1"/>
    </source>
</evidence>